<proteinExistence type="inferred from homology"/>
<gene>
    <name evidence="6" type="ORF">N495_10750</name>
</gene>
<comment type="similarity">
    <text evidence="2">Belongs to the HAD-like hydrolase superfamily. CbbY/CbbZ/Gph/YieH family.</text>
</comment>
<dbReference type="InterPro" id="IPR023198">
    <property type="entry name" value="PGP-like_dom2"/>
</dbReference>
<name>A0A0D1BUN6_CLOBO</name>
<dbReference type="SFLD" id="SFLDG01129">
    <property type="entry name" value="C1.5:_HAD__Beta-PGM__Phosphata"/>
    <property type="match status" value="1"/>
</dbReference>
<evidence type="ECO:0000313" key="6">
    <source>
        <dbReference type="EMBL" id="KIS24040.1"/>
    </source>
</evidence>
<evidence type="ECO:0000256" key="4">
    <source>
        <dbReference type="ARBA" id="ARBA00022842"/>
    </source>
</evidence>
<dbReference type="Pfam" id="PF00702">
    <property type="entry name" value="Hydrolase"/>
    <property type="match status" value="1"/>
</dbReference>
<dbReference type="PANTHER" id="PTHR46193:SF18">
    <property type="entry name" value="HEXITOL PHOSPHATASE B"/>
    <property type="match status" value="1"/>
</dbReference>
<reference evidence="6 7" key="1">
    <citation type="submission" date="2014-06" db="EMBL/GenBank/DDBJ databases">
        <title>Genome characterization of distinct group I Clostridium botulinum lineages.</title>
        <authorList>
            <person name="Giordani F."/>
            <person name="Anselmo A."/>
            <person name="Fillo S."/>
            <person name="Palozzi A.M."/>
            <person name="Fortunato A."/>
            <person name="Gentile B."/>
            <person name="Ciammaruconi A."/>
            <person name="Anniballi F."/>
            <person name="De Medici D."/>
            <person name="Lista F."/>
        </authorList>
    </citation>
    <scope>NUCLEOTIDE SEQUENCE [LARGE SCALE GENOMIC DNA]</scope>
    <source>
        <strain evidence="6 7">B2 450</strain>
    </source>
</reference>
<keyword evidence="4" id="KW-0460">Magnesium</keyword>
<dbReference type="InterPro" id="IPR006439">
    <property type="entry name" value="HAD-SF_hydro_IA"/>
</dbReference>
<protein>
    <submittedName>
        <fullName evidence="6">HAD family hydrolase</fullName>
    </submittedName>
</protein>
<dbReference type="GO" id="GO:0046872">
    <property type="term" value="F:metal ion binding"/>
    <property type="evidence" value="ECO:0007669"/>
    <property type="project" value="UniProtKB-KW"/>
</dbReference>
<accession>A0A0D1BUN6</accession>
<evidence type="ECO:0000313" key="7">
    <source>
        <dbReference type="Proteomes" id="UP000032250"/>
    </source>
</evidence>
<comment type="cofactor">
    <cofactor evidence="1">
        <name>Mg(2+)</name>
        <dbReference type="ChEBI" id="CHEBI:18420"/>
    </cofactor>
</comment>
<evidence type="ECO:0000256" key="5">
    <source>
        <dbReference type="ARBA" id="ARBA00023277"/>
    </source>
</evidence>
<evidence type="ECO:0000256" key="1">
    <source>
        <dbReference type="ARBA" id="ARBA00001946"/>
    </source>
</evidence>
<dbReference type="InterPro" id="IPR051600">
    <property type="entry name" value="Beta-PGM-like"/>
</dbReference>
<dbReference type="NCBIfam" id="TIGR01509">
    <property type="entry name" value="HAD-SF-IA-v3"/>
    <property type="match status" value="1"/>
</dbReference>
<evidence type="ECO:0000256" key="3">
    <source>
        <dbReference type="ARBA" id="ARBA00022723"/>
    </source>
</evidence>
<organism evidence="6 7">
    <name type="scientific">Clostridium botulinum B2 450</name>
    <dbReference type="NCBI Taxonomy" id="1379739"/>
    <lineage>
        <taxon>Bacteria</taxon>
        <taxon>Bacillati</taxon>
        <taxon>Bacillota</taxon>
        <taxon>Clostridia</taxon>
        <taxon>Eubacteriales</taxon>
        <taxon>Clostridiaceae</taxon>
        <taxon>Clostridium</taxon>
    </lineage>
</organism>
<dbReference type="CDD" id="cd07505">
    <property type="entry name" value="HAD_BPGM-like"/>
    <property type="match status" value="1"/>
</dbReference>
<dbReference type="Proteomes" id="UP000032250">
    <property type="component" value="Unassembled WGS sequence"/>
</dbReference>
<dbReference type="PATRIC" id="fig|1379739.3.peg.2519"/>
<keyword evidence="6" id="KW-0378">Hydrolase</keyword>
<dbReference type="PANTHER" id="PTHR46193">
    <property type="entry name" value="6-PHOSPHOGLUCONATE PHOSPHATASE"/>
    <property type="match status" value="1"/>
</dbReference>
<dbReference type="OrthoDB" id="9797743at2"/>
<dbReference type="HOGENOM" id="CLU_045011_13_4_9"/>
<keyword evidence="5" id="KW-0119">Carbohydrate metabolism</keyword>
<dbReference type="InterPro" id="IPR036412">
    <property type="entry name" value="HAD-like_sf"/>
</dbReference>
<dbReference type="AlphaFoldDB" id="A0A0D1BUN6"/>
<dbReference type="RefSeq" id="WP_043032026.1">
    <property type="nucleotide sequence ID" value="NZ_JXSU01000007.1"/>
</dbReference>
<dbReference type="SFLD" id="SFLDS00003">
    <property type="entry name" value="Haloacid_Dehalogenase"/>
    <property type="match status" value="1"/>
</dbReference>
<dbReference type="InterPro" id="IPR023214">
    <property type="entry name" value="HAD_sf"/>
</dbReference>
<dbReference type="Gene3D" id="1.10.150.240">
    <property type="entry name" value="Putative phosphatase, domain 2"/>
    <property type="match status" value="1"/>
</dbReference>
<sequence length="223" mass="25430">MNIKGVIFDFNGTMFYDGEIQETSWRTYLQRKIGKKVTDDEFQEYVHGRNADVTLPYFLGTELSKKEIEELAEEKEVTYRELCLADNNKFKLANGLIDFLNYLKESKIPFTIATASGLNNVKFFFEHLDLAKWFNISNVVYDDGTIPGKPEPEIYIRAANKIGIHINECMVFEDAKSGIMSAHRAGAYKIVGVASMIDKEAMLKIDGIDEVIEDYTNVINLLK</sequence>
<evidence type="ECO:0000256" key="2">
    <source>
        <dbReference type="ARBA" id="ARBA00006171"/>
    </source>
</evidence>
<dbReference type="Gene3D" id="3.40.50.1000">
    <property type="entry name" value="HAD superfamily/HAD-like"/>
    <property type="match status" value="1"/>
</dbReference>
<dbReference type="GO" id="GO:0016787">
    <property type="term" value="F:hydrolase activity"/>
    <property type="evidence" value="ECO:0007669"/>
    <property type="project" value="UniProtKB-KW"/>
</dbReference>
<dbReference type="SUPFAM" id="SSF56784">
    <property type="entry name" value="HAD-like"/>
    <property type="match status" value="1"/>
</dbReference>
<keyword evidence="3" id="KW-0479">Metal-binding</keyword>
<comment type="caution">
    <text evidence="6">The sequence shown here is derived from an EMBL/GenBank/DDBJ whole genome shotgun (WGS) entry which is preliminary data.</text>
</comment>
<dbReference type="EMBL" id="JXSU01000007">
    <property type="protein sequence ID" value="KIS24040.1"/>
    <property type="molecule type" value="Genomic_DNA"/>
</dbReference>